<comment type="similarity">
    <text evidence="2">Belongs to the GmhB family.</text>
</comment>
<comment type="caution">
    <text evidence="9">The sequence shown here is derived from an EMBL/GenBank/DDBJ whole genome shotgun (WGS) entry which is preliminary data.</text>
</comment>
<evidence type="ECO:0000256" key="5">
    <source>
        <dbReference type="ARBA" id="ARBA00022801"/>
    </source>
</evidence>
<dbReference type="NCBIfam" id="TIGR01656">
    <property type="entry name" value="Histidinol-ppas"/>
    <property type="match status" value="1"/>
</dbReference>
<dbReference type="PANTHER" id="PTHR42891">
    <property type="entry name" value="D-GLYCERO-BETA-D-MANNO-HEPTOSE-1,7-BISPHOSPHATE 7-PHOSPHATASE"/>
    <property type="match status" value="1"/>
</dbReference>
<protein>
    <recommendedName>
        <fullName evidence="7">D,D-heptose 1,7-bisphosphate phosphatase</fullName>
    </recommendedName>
</protein>
<evidence type="ECO:0000256" key="7">
    <source>
        <dbReference type="ARBA" id="ARBA00031828"/>
    </source>
</evidence>
<keyword evidence="4" id="KW-0479">Metal-binding</keyword>
<dbReference type="InterPro" id="IPR023214">
    <property type="entry name" value="HAD_sf"/>
</dbReference>
<accession>T1D543</accession>
<dbReference type="InterPro" id="IPR006543">
    <property type="entry name" value="Histidinol-phos"/>
</dbReference>
<dbReference type="GO" id="GO:0005975">
    <property type="term" value="P:carbohydrate metabolic process"/>
    <property type="evidence" value="ECO:0007669"/>
    <property type="project" value="InterPro"/>
</dbReference>
<dbReference type="InterPro" id="IPR036412">
    <property type="entry name" value="HAD-like_sf"/>
</dbReference>
<evidence type="ECO:0000256" key="1">
    <source>
        <dbReference type="ARBA" id="ARBA00004496"/>
    </source>
</evidence>
<gene>
    <name evidence="9" type="ORF">B1B_01574</name>
</gene>
<organism evidence="9">
    <name type="scientific">mine drainage metagenome</name>
    <dbReference type="NCBI Taxonomy" id="410659"/>
    <lineage>
        <taxon>unclassified sequences</taxon>
        <taxon>metagenomes</taxon>
        <taxon>ecological metagenomes</taxon>
    </lineage>
</organism>
<reference evidence="9" key="2">
    <citation type="journal article" date="2014" name="ISME J.">
        <title>Microbial stratification in low pH oxic and suboxic macroscopic growths along an acid mine drainage.</title>
        <authorList>
            <person name="Mendez-Garcia C."/>
            <person name="Mesa V."/>
            <person name="Sprenger R.R."/>
            <person name="Richter M."/>
            <person name="Diez M.S."/>
            <person name="Solano J."/>
            <person name="Bargiela R."/>
            <person name="Golyshina O.V."/>
            <person name="Manteca A."/>
            <person name="Ramos J.L."/>
            <person name="Gallego J.R."/>
            <person name="Llorente I."/>
            <person name="Martins Dos Santos V.A."/>
            <person name="Jensen O.N."/>
            <person name="Pelaez A.I."/>
            <person name="Sanchez J."/>
            <person name="Ferrer M."/>
        </authorList>
    </citation>
    <scope>NUCLEOTIDE SEQUENCE</scope>
</reference>
<evidence type="ECO:0000256" key="4">
    <source>
        <dbReference type="ARBA" id="ARBA00022723"/>
    </source>
</evidence>
<feature type="region of interest" description="Disordered" evidence="8">
    <location>
        <begin position="196"/>
        <end position="231"/>
    </location>
</feature>
<sequence>MPASSPPDRAPPAPRRAVFLDRDGTLNVDLHYLKDPERLELHRGVGEGLRRLKGAGYLLLVVTNQSGVARGLYTVKDVEAIHARLLQRLTAEGASVDGFYYCPHAPEEGCACRKPGVALFQQAAREWNIDLARCVVLGDRYLDVEAGRRLGMLTAYVPEPGSEGEYPEERPRALAEADLVAASFLEAVEGILQRLGKDSDLPGDVSAPHAGRAGSMDQRTARGTRKDSLAG</sequence>
<name>T1D543_9ZZZZ</name>
<proteinExistence type="inferred from homology"/>
<dbReference type="PANTHER" id="PTHR42891:SF1">
    <property type="entry name" value="D-GLYCERO-BETA-D-MANNO-HEPTOSE-1,7-BISPHOSPHATE 7-PHOSPHATASE"/>
    <property type="match status" value="1"/>
</dbReference>
<evidence type="ECO:0000256" key="2">
    <source>
        <dbReference type="ARBA" id="ARBA00005628"/>
    </source>
</evidence>
<dbReference type="Pfam" id="PF13242">
    <property type="entry name" value="Hydrolase_like"/>
    <property type="match status" value="1"/>
</dbReference>
<reference evidence="9" key="1">
    <citation type="submission" date="2013-08" db="EMBL/GenBank/DDBJ databases">
        <authorList>
            <person name="Mendez C."/>
            <person name="Richter M."/>
            <person name="Ferrer M."/>
            <person name="Sanchez J."/>
        </authorList>
    </citation>
    <scope>NUCLEOTIDE SEQUENCE</scope>
</reference>
<dbReference type="InterPro" id="IPR006549">
    <property type="entry name" value="HAD-SF_hydro_IIIA"/>
</dbReference>
<dbReference type="InterPro" id="IPR004446">
    <property type="entry name" value="Heptose_bisP_phosphatase"/>
</dbReference>
<evidence type="ECO:0000256" key="3">
    <source>
        <dbReference type="ARBA" id="ARBA00022490"/>
    </source>
</evidence>
<comment type="subcellular location">
    <subcellularLocation>
        <location evidence="1">Cytoplasm</location>
    </subcellularLocation>
</comment>
<keyword evidence="3" id="KW-0963">Cytoplasm</keyword>
<dbReference type="GO" id="GO:0016791">
    <property type="term" value="F:phosphatase activity"/>
    <property type="evidence" value="ECO:0007669"/>
    <property type="project" value="InterPro"/>
</dbReference>
<dbReference type="SUPFAM" id="SSF56784">
    <property type="entry name" value="HAD-like"/>
    <property type="match status" value="1"/>
</dbReference>
<dbReference type="NCBIfam" id="TIGR01662">
    <property type="entry name" value="HAD-SF-IIIA"/>
    <property type="match status" value="1"/>
</dbReference>
<dbReference type="GO" id="GO:0046872">
    <property type="term" value="F:metal ion binding"/>
    <property type="evidence" value="ECO:0007669"/>
    <property type="project" value="UniProtKB-KW"/>
</dbReference>
<evidence type="ECO:0000256" key="6">
    <source>
        <dbReference type="ARBA" id="ARBA00023277"/>
    </source>
</evidence>
<keyword evidence="6" id="KW-0119">Carbohydrate metabolism</keyword>
<evidence type="ECO:0000256" key="8">
    <source>
        <dbReference type="SAM" id="MobiDB-lite"/>
    </source>
</evidence>
<keyword evidence="5" id="KW-0378">Hydrolase</keyword>
<dbReference type="EMBL" id="AUZY01001022">
    <property type="protein sequence ID" value="EQD76599.1"/>
    <property type="molecule type" value="Genomic_DNA"/>
</dbReference>
<dbReference type="GO" id="GO:0005737">
    <property type="term" value="C:cytoplasm"/>
    <property type="evidence" value="ECO:0007669"/>
    <property type="project" value="UniProtKB-SubCell"/>
</dbReference>
<evidence type="ECO:0000313" key="9">
    <source>
        <dbReference type="EMBL" id="EQD76599.1"/>
    </source>
</evidence>
<dbReference type="AlphaFoldDB" id="T1D543"/>
<dbReference type="CDD" id="cd07503">
    <property type="entry name" value="HAD_HisB-N"/>
    <property type="match status" value="1"/>
</dbReference>
<dbReference type="Gene3D" id="3.40.50.1000">
    <property type="entry name" value="HAD superfamily/HAD-like"/>
    <property type="match status" value="1"/>
</dbReference>